<accession>A0AA42XG62</accession>
<dbReference type="EMBL" id="JAOCLH010000037">
    <property type="protein sequence ID" value="MDH2173675.1"/>
    <property type="molecule type" value="Genomic_DNA"/>
</dbReference>
<sequence length="191" mass="21518">MNHYQKTALGLDALQQRHIPLNARQRRLLVLIGTEDFEQLADQFKQRIATPEILGQLIELGLIHSIQTSHAPSPIQSEPQPPTSVLEISQNNVNPIDLDSTAPTPAPSPAPPLKAYSFEETRDLMMSLLQRYCGLMAKQLILQIQSATDLHSLKRCQMQWITTLQESRIEPAVLNQHLQQINHSLLRLQAA</sequence>
<name>A0AA42XG62_ACIJO</name>
<evidence type="ECO:0000256" key="1">
    <source>
        <dbReference type="SAM" id="MobiDB-lite"/>
    </source>
</evidence>
<protein>
    <submittedName>
        <fullName evidence="2">Uncharacterized protein</fullName>
    </submittedName>
</protein>
<evidence type="ECO:0000313" key="3">
    <source>
        <dbReference type="Proteomes" id="UP001162261"/>
    </source>
</evidence>
<feature type="region of interest" description="Disordered" evidence="1">
    <location>
        <begin position="94"/>
        <end position="114"/>
    </location>
</feature>
<dbReference type="RefSeq" id="WP_151836080.1">
    <property type="nucleotide sequence ID" value="NZ_BKWH01000016.1"/>
</dbReference>
<gene>
    <name evidence="2" type="ORF">N5J46_14850</name>
</gene>
<dbReference type="Proteomes" id="UP001162261">
    <property type="component" value="Unassembled WGS sequence"/>
</dbReference>
<organism evidence="2 3">
    <name type="scientific">Acinetobacter johnsonii</name>
    <dbReference type="NCBI Taxonomy" id="40214"/>
    <lineage>
        <taxon>Bacteria</taxon>
        <taxon>Pseudomonadati</taxon>
        <taxon>Pseudomonadota</taxon>
        <taxon>Gammaproteobacteria</taxon>
        <taxon>Moraxellales</taxon>
        <taxon>Moraxellaceae</taxon>
        <taxon>Acinetobacter</taxon>
    </lineage>
</organism>
<comment type="caution">
    <text evidence="2">The sequence shown here is derived from an EMBL/GenBank/DDBJ whole genome shotgun (WGS) entry which is preliminary data.</text>
</comment>
<dbReference type="AlphaFoldDB" id="A0AA42XG62"/>
<evidence type="ECO:0000313" key="2">
    <source>
        <dbReference type="EMBL" id="MDH2173675.1"/>
    </source>
</evidence>
<reference evidence="2" key="1">
    <citation type="submission" date="2022-09" db="EMBL/GenBank/DDBJ databases">
        <title>Intensive care unit water sources are persistently colonized with multi-drug resistant bacteria and are the site of extensive horizontal gene transfer of antibiotic resistance genes.</title>
        <authorList>
            <person name="Diorio-Toth L."/>
        </authorList>
    </citation>
    <scope>NUCLEOTIDE SEQUENCE</scope>
    <source>
        <strain evidence="2">GD03649</strain>
    </source>
</reference>
<proteinExistence type="predicted"/>